<evidence type="ECO:0000313" key="1">
    <source>
        <dbReference type="EMBL" id="ABW32617.1"/>
    </source>
</evidence>
<sequence length="50" mass="5855">MKSVFVTLVRPESWPLLKNLNVEVKSKLRVILNRDIIAFLQSHVQVQTEH</sequence>
<name>A8ZNN1_ACAM1</name>
<keyword evidence="2" id="KW-1185">Reference proteome</keyword>
<evidence type="ECO:0000313" key="2">
    <source>
        <dbReference type="Proteomes" id="UP000000268"/>
    </source>
</evidence>
<reference evidence="1 2" key="1">
    <citation type="journal article" date="2008" name="Proc. Natl. Acad. Sci. U.S.A.">
        <title>Niche adaptation and genome expansion in the chlorophyll d-producing cyanobacterium Acaryochloris marina.</title>
        <authorList>
            <person name="Swingley W.D."/>
            <person name="Chen M."/>
            <person name="Cheung P.C."/>
            <person name="Conrad A.L."/>
            <person name="Dejesa L.C."/>
            <person name="Hao J."/>
            <person name="Honchak B.M."/>
            <person name="Karbach L.E."/>
            <person name="Kurdoglu A."/>
            <person name="Lahiri S."/>
            <person name="Mastrian S.D."/>
            <person name="Miyashita H."/>
            <person name="Page L."/>
            <person name="Ramakrishna P."/>
            <person name="Satoh S."/>
            <person name="Sattley W.M."/>
            <person name="Shimada Y."/>
            <person name="Taylor H.L."/>
            <person name="Tomo T."/>
            <person name="Tsuchiya T."/>
            <person name="Wang Z.T."/>
            <person name="Raymond J."/>
            <person name="Mimuro M."/>
            <person name="Blankenship R.E."/>
            <person name="Touchman J.W."/>
        </authorList>
    </citation>
    <scope>NUCLEOTIDE SEQUENCE [LARGE SCALE GENOMIC DNA]</scope>
    <source>
        <strain evidence="2">MBIC 11017</strain>
        <plasmid evidence="2">Plasmid pREB4</plasmid>
    </source>
</reference>
<dbReference type="EMBL" id="CP000841">
    <property type="protein sequence ID" value="ABW32617.1"/>
    <property type="molecule type" value="Genomic_DNA"/>
</dbReference>
<proteinExistence type="predicted"/>
<keyword evidence="1" id="KW-0614">Plasmid</keyword>
<accession>A8ZNN1</accession>
<gene>
    <name evidence="1" type="ordered locus">AM1_D0122</name>
</gene>
<organism evidence="1 2">
    <name type="scientific">Acaryochloris marina (strain MBIC 11017)</name>
    <dbReference type="NCBI Taxonomy" id="329726"/>
    <lineage>
        <taxon>Bacteria</taxon>
        <taxon>Bacillati</taxon>
        <taxon>Cyanobacteriota</taxon>
        <taxon>Cyanophyceae</taxon>
        <taxon>Acaryochloridales</taxon>
        <taxon>Acaryochloridaceae</taxon>
        <taxon>Acaryochloris</taxon>
    </lineage>
</organism>
<dbReference type="AlphaFoldDB" id="A8ZNN1"/>
<protein>
    <submittedName>
        <fullName evidence="1">Uncharacterized protein</fullName>
    </submittedName>
</protein>
<dbReference type="HOGENOM" id="CLU_3113338_0_0_3"/>
<dbReference type="KEGG" id="amr:AM1_D0122"/>
<dbReference type="Proteomes" id="UP000000268">
    <property type="component" value="Plasmid pREB4"/>
</dbReference>
<geneLocation type="plasmid" evidence="1 2">
    <name>pREB4</name>
</geneLocation>